<feature type="transmembrane region" description="Helical" evidence="1">
    <location>
        <begin position="77"/>
        <end position="96"/>
    </location>
</feature>
<evidence type="ECO:0000313" key="3">
    <source>
        <dbReference type="Proteomes" id="UP001498771"/>
    </source>
</evidence>
<evidence type="ECO:0000313" key="2">
    <source>
        <dbReference type="EMBL" id="KAK7205637.1"/>
    </source>
</evidence>
<name>A0ABR1F777_9ASCO</name>
<dbReference type="EMBL" id="JBBJBU010000004">
    <property type="protein sequence ID" value="KAK7205637.1"/>
    <property type="molecule type" value="Genomic_DNA"/>
</dbReference>
<gene>
    <name evidence="2" type="ORF">BZA70DRAFT_276691</name>
</gene>
<dbReference type="GeneID" id="90037851"/>
<sequence>MLVSVQRSNATVCLHPSPCCTGVTECLILGLCKVPTRNSLHPSLWISIIFYPAENEKKRYRLAQSWRRIIISQALPLVSRVYFWFCYSFCLFIRILNISGVSGDHLSCHLIAGGFLHLIYIYCSRLCRSLYNTAAFNRRQPLLL</sequence>
<dbReference type="Proteomes" id="UP001498771">
    <property type="component" value="Unassembled WGS sequence"/>
</dbReference>
<dbReference type="RefSeq" id="XP_064768670.1">
    <property type="nucleotide sequence ID" value="XM_064912339.1"/>
</dbReference>
<keyword evidence="3" id="KW-1185">Reference proteome</keyword>
<comment type="caution">
    <text evidence="2">The sequence shown here is derived from an EMBL/GenBank/DDBJ whole genome shotgun (WGS) entry which is preliminary data.</text>
</comment>
<evidence type="ECO:0000256" key="1">
    <source>
        <dbReference type="SAM" id="Phobius"/>
    </source>
</evidence>
<organism evidence="2 3">
    <name type="scientific">Myxozyma melibiosi</name>
    <dbReference type="NCBI Taxonomy" id="54550"/>
    <lineage>
        <taxon>Eukaryota</taxon>
        <taxon>Fungi</taxon>
        <taxon>Dikarya</taxon>
        <taxon>Ascomycota</taxon>
        <taxon>Saccharomycotina</taxon>
        <taxon>Lipomycetes</taxon>
        <taxon>Lipomycetales</taxon>
        <taxon>Lipomycetaceae</taxon>
        <taxon>Myxozyma</taxon>
    </lineage>
</organism>
<reference evidence="2 3" key="1">
    <citation type="submission" date="2024-03" db="EMBL/GenBank/DDBJ databases">
        <title>Genome-scale model development and genomic sequencing of the oleaginous clade Lipomyces.</title>
        <authorList>
            <consortium name="Lawrence Berkeley National Laboratory"/>
            <person name="Czajka J.J."/>
            <person name="Han Y."/>
            <person name="Kim J."/>
            <person name="Mondo S.J."/>
            <person name="Hofstad B.A."/>
            <person name="Robles A."/>
            <person name="Haridas S."/>
            <person name="Riley R."/>
            <person name="LaButti K."/>
            <person name="Pangilinan J."/>
            <person name="Andreopoulos W."/>
            <person name="Lipzen A."/>
            <person name="Yan J."/>
            <person name="Wang M."/>
            <person name="Ng V."/>
            <person name="Grigoriev I.V."/>
            <person name="Spatafora J.W."/>
            <person name="Magnuson J.K."/>
            <person name="Baker S.E."/>
            <person name="Pomraning K.R."/>
        </authorList>
    </citation>
    <scope>NUCLEOTIDE SEQUENCE [LARGE SCALE GENOMIC DNA]</scope>
    <source>
        <strain evidence="2 3">Phaff 52-87</strain>
    </source>
</reference>
<feature type="transmembrane region" description="Helical" evidence="1">
    <location>
        <begin position="102"/>
        <end position="123"/>
    </location>
</feature>
<keyword evidence="1" id="KW-0812">Transmembrane</keyword>
<protein>
    <submittedName>
        <fullName evidence="2">Uncharacterized protein</fullName>
    </submittedName>
</protein>
<keyword evidence="1" id="KW-0472">Membrane</keyword>
<keyword evidence="1" id="KW-1133">Transmembrane helix</keyword>
<accession>A0ABR1F777</accession>
<proteinExistence type="predicted"/>